<evidence type="ECO:0000313" key="4">
    <source>
        <dbReference type="Proteomes" id="UP000178724"/>
    </source>
</evidence>
<sequence length="247" mass="27985">MSKRLCLVFFCLAVASRVFAFSFAVFGDNRDGDETFKLLVSKLNKEKAVAFAVNTGDFASNGSEEKYIAYMEMTSKLKAPVYNVLGNHDGVRGGWRIFQKYFGPLYYSFDFEDSHFVVLNNAFKESFGSAQFAWLKKDLAQTKARHKFVFMHKPVFDPSAIYPDYIMSGRAVTEELEKLFEKYKVDYVFAGHIHGYAKAERAGVTYIVTGGAGAPLYLPPEFGGFYHYVIITVEKGRVSDRVARVYD</sequence>
<dbReference type="InterPro" id="IPR029052">
    <property type="entry name" value="Metallo-depent_PP-like"/>
</dbReference>
<dbReference type="SUPFAM" id="SSF56300">
    <property type="entry name" value="Metallo-dependent phosphatases"/>
    <property type="match status" value="1"/>
</dbReference>
<dbReference type="PANTHER" id="PTHR43143">
    <property type="entry name" value="METALLOPHOSPHOESTERASE, CALCINEURIN SUPERFAMILY"/>
    <property type="match status" value="1"/>
</dbReference>
<feature type="signal peptide" evidence="1">
    <location>
        <begin position="1"/>
        <end position="20"/>
    </location>
</feature>
<organism evidence="3 4">
    <name type="scientific">candidate division WOR-1 bacterium RIFCSPHIGHO2_01_FULL_53_15</name>
    <dbReference type="NCBI Taxonomy" id="1802564"/>
    <lineage>
        <taxon>Bacteria</taxon>
        <taxon>Bacillati</taxon>
        <taxon>Saganbacteria</taxon>
    </lineage>
</organism>
<dbReference type="GO" id="GO:0016787">
    <property type="term" value="F:hydrolase activity"/>
    <property type="evidence" value="ECO:0007669"/>
    <property type="project" value="InterPro"/>
</dbReference>
<feature type="domain" description="Calcineurin-like phosphoesterase" evidence="2">
    <location>
        <begin position="22"/>
        <end position="196"/>
    </location>
</feature>
<keyword evidence="1" id="KW-0732">Signal</keyword>
<evidence type="ECO:0000313" key="3">
    <source>
        <dbReference type="EMBL" id="OGB89392.1"/>
    </source>
</evidence>
<dbReference type="EMBL" id="METM01000026">
    <property type="protein sequence ID" value="OGB89392.1"/>
    <property type="molecule type" value="Genomic_DNA"/>
</dbReference>
<dbReference type="Pfam" id="PF00149">
    <property type="entry name" value="Metallophos"/>
    <property type="match status" value="1"/>
</dbReference>
<reference evidence="3 4" key="1">
    <citation type="journal article" date="2016" name="Nat. Commun.">
        <title>Thousands of microbial genomes shed light on interconnected biogeochemical processes in an aquifer system.</title>
        <authorList>
            <person name="Anantharaman K."/>
            <person name="Brown C.T."/>
            <person name="Hug L.A."/>
            <person name="Sharon I."/>
            <person name="Castelle C.J."/>
            <person name="Probst A.J."/>
            <person name="Thomas B.C."/>
            <person name="Singh A."/>
            <person name="Wilkins M.J."/>
            <person name="Karaoz U."/>
            <person name="Brodie E.L."/>
            <person name="Williams K.H."/>
            <person name="Hubbard S.S."/>
            <person name="Banfield J.F."/>
        </authorList>
    </citation>
    <scope>NUCLEOTIDE SEQUENCE [LARGE SCALE GENOMIC DNA]</scope>
</reference>
<dbReference type="InterPro" id="IPR051918">
    <property type="entry name" value="STPP_CPPED1"/>
</dbReference>
<evidence type="ECO:0000256" key="1">
    <source>
        <dbReference type="SAM" id="SignalP"/>
    </source>
</evidence>
<dbReference type="PANTHER" id="PTHR43143:SF1">
    <property type="entry name" value="SERINE_THREONINE-PROTEIN PHOSPHATASE CPPED1"/>
    <property type="match status" value="1"/>
</dbReference>
<dbReference type="Gene3D" id="3.60.21.10">
    <property type="match status" value="1"/>
</dbReference>
<gene>
    <name evidence="3" type="ORF">A2625_07875</name>
</gene>
<protein>
    <recommendedName>
        <fullName evidence="2">Calcineurin-like phosphoesterase domain-containing protein</fullName>
    </recommendedName>
</protein>
<dbReference type="InterPro" id="IPR004843">
    <property type="entry name" value="Calcineurin-like_PHP"/>
</dbReference>
<proteinExistence type="predicted"/>
<dbReference type="Proteomes" id="UP000178724">
    <property type="component" value="Unassembled WGS sequence"/>
</dbReference>
<dbReference type="AlphaFoldDB" id="A0A1F4Q2B0"/>
<comment type="caution">
    <text evidence="3">The sequence shown here is derived from an EMBL/GenBank/DDBJ whole genome shotgun (WGS) entry which is preliminary data.</text>
</comment>
<evidence type="ECO:0000259" key="2">
    <source>
        <dbReference type="Pfam" id="PF00149"/>
    </source>
</evidence>
<feature type="chain" id="PRO_5009513471" description="Calcineurin-like phosphoesterase domain-containing protein" evidence="1">
    <location>
        <begin position="21"/>
        <end position="247"/>
    </location>
</feature>
<name>A0A1F4Q2B0_UNCSA</name>
<accession>A0A1F4Q2B0</accession>